<evidence type="ECO:0000259" key="12">
    <source>
        <dbReference type="Pfam" id="PF03033"/>
    </source>
</evidence>
<keyword evidence="15" id="KW-1185">Reference proteome</keyword>
<evidence type="ECO:0000259" key="13">
    <source>
        <dbReference type="Pfam" id="PF06722"/>
    </source>
</evidence>
<proteinExistence type="inferred from homology"/>
<evidence type="ECO:0000256" key="11">
    <source>
        <dbReference type="SAM" id="MobiDB-lite"/>
    </source>
</evidence>
<keyword evidence="10" id="KW-0753">Steroid metabolism</keyword>
<feature type="domain" description="Glycosyltransferase family 28 N-terminal" evidence="12">
    <location>
        <begin position="152"/>
        <end position="295"/>
    </location>
</feature>
<dbReference type="Pfam" id="PF06722">
    <property type="entry name" value="EryCIII-like_C"/>
    <property type="match status" value="1"/>
</dbReference>
<dbReference type="InterPro" id="IPR004276">
    <property type="entry name" value="GlycoTrans_28_N"/>
</dbReference>
<feature type="region of interest" description="Disordered" evidence="11">
    <location>
        <begin position="1"/>
        <end position="74"/>
    </location>
</feature>
<evidence type="ECO:0000256" key="8">
    <source>
        <dbReference type="ARBA" id="ARBA00023098"/>
    </source>
</evidence>
<keyword evidence="6" id="KW-0752">Steroid biosynthesis</keyword>
<sequence>MEPISLGDRRQSDSECSVEFRDAVFEENNNDNHSSGLIYHSSPTESVPGEASTSGKSDTDSSQTAKAQIPRKHHSKISQFVTKLLDETTPIKQKLKLLKHLATVKHDGTVQFDVPEDVKPSSLDFGTGVVYNGSTHEETLSEEIEVLPPLQIVMLIVGTRGDVQPFLAMGKRLQEHGHRVRLATHSNFKDFVLTAGLEFFPLGGDPKVLAGYMVKNKGFLPSGPSEIHIQRSQIKDIIFSLYPACKDPDPDTEIQFKADAIIANPPAYGHTHVAEALNIPLHIFFTMPWTLTSEFPHPLSRVKQSIGFRLSYQIVDGMIWLGIRDMINDFRKKILKLRPVTYLRGPYMSPPDLPYGYIWSPHLVPKPKDWGPKIDVVGFCFLDLASSYEPPTALVKWLEKDKNQKPIYIGFGSLPVQEPEKMTEIIVKALEMTGQRGIINKGWGGLGNLKMPKEFIYPLDNCPHDWLFPRCSAVVHHGGAGTTAAGLKAACPTTIVPFFGDQPFWGERVHARGVGPAPIPVDEFSLEKLINAIQFMLDPKVKDSAIELAEAMEKEDGVTGAVQAFYKQFPRKYLESDSEQLPEKKCRQRHNALSMRRCFGYI</sequence>
<evidence type="ECO:0000256" key="3">
    <source>
        <dbReference type="ARBA" id="ARBA00022516"/>
    </source>
</evidence>
<dbReference type="Pfam" id="PF03033">
    <property type="entry name" value="Glyco_transf_28"/>
    <property type="match status" value="1"/>
</dbReference>
<evidence type="ECO:0000256" key="10">
    <source>
        <dbReference type="ARBA" id="ARBA00023221"/>
    </source>
</evidence>
<reference evidence="14 15" key="1">
    <citation type="journal article" date="2023" name="Hortic Res">
        <title>Pangenome of water caltrop reveals structural variations and asymmetric subgenome divergence after allopolyploidization.</title>
        <authorList>
            <person name="Zhang X."/>
            <person name="Chen Y."/>
            <person name="Wang L."/>
            <person name="Yuan Y."/>
            <person name="Fang M."/>
            <person name="Shi L."/>
            <person name="Lu R."/>
            <person name="Comes H.P."/>
            <person name="Ma Y."/>
            <person name="Chen Y."/>
            <person name="Huang G."/>
            <person name="Zhou Y."/>
            <person name="Zheng Z."/>
            <person name="Qiu Y."/>
        </authorList>
    </citation>
    <scope>NUCLEOTIDE SEQUENCE [LARGE SCALE GENOMIC DNA]</scope>
    <source>
        <strain evidence="14">F231</strain>
    </source>
</reference>
<evidence type="ECO:0000256" key="6">
    <source>
        <dbReference type="ARBA" id="ARBA00022955"/>
    </source>
</evidence>
<dbReference type="GO" id="GO:0016906">
    <property type="term" value="F:sterol 3-beta-glucosyltransferase activity"/>
    <property type="evidence" value="ECO:0007669"/>
    <property type="project" value="UniProtKB-EC"/>
</dbReference>
<dbReference type="SUPFAM" id="SSF53756">
    <property type="entry name" value="UDP-Glycosyltransferase/glycogen phosphorylase"/>
    <property type="match status" value="1"/>
</dbReference>
<keyword evidence="8" id="KW-0443">Lipid metabolism</keyword>
<dbReference type="FunFam" id="3.40.50.2000:FF:000009">
    <property type="entry name" value="Sterol 3-beta-glucosyltransferase UGT80A2"/>
    <property type="match status" value="1"/>
</dbReference>
<name>A0AAN7LVL7_TRANT</name>
<evidence type="ECO:0000256" key="2">
    <source>
        <dbReference type="ARBA" id="ARBA00012650"/>
    </source>
</evidence>
<comment type="similarity">
    <text evidence="1">Belongs to the glycosyltransferase 28 family.</text>
</comment>
<feature type="domain" description="Erythromycin biosynthesis protein CIII-like C-terminal" evidence="13">
    <location>
        <begin position="460"/>
        <end position="553"/>
    </location>
</feature>
<dbReference type="GO" id="GO:0016126">
    <property type="term" value="P:sterol biosynthetic process"/>
    <property type="evidence" value="ECO:0007669"/>
    <property type="project" value="UniProtKB-KW"/>
</dbReference>
<keyword evidence="4" id="KW-0328">Glycosyltransferase</keyword>
<dbReference type="GO" id="GO:0005975">
    <property type="term" value="P:carbohydrate metabolic process"/>
    <property type="evidence" value="ECO:0007669"/>
    <property type="project" value="InterPro"/>
</dbReference>
<dbReference type="AlphaFoldDB" id="A0AAN7LVL7"/>
<dbReference type="GO" id="GO:0009791">
    <property type="term" value="P:post-embryonic development"/>
    <property type="evidence" value="ECO:0007669"/>
    <property type="project" value="UniProtKB-ARBA"/>
</dbReference>
<evidence type="ECO:0000313" key="14">
    <source>
        <dbReference type="EMBL" id="KAK4793437.1"/>
    </source>
</evidence>
<dbReference type="CDD" id="cd03784">
    <property type="entry name" value="GT1_Gtf-like"/>
    <property type="match status" value="1"/>
</dbReference>
<dbReference type="PANTHER" id="PTHR48050:SF2">
    <property type="entry name" value="STEROL 3-BETA-GLUCOSYLTRANSFERASE UGT80A2-LIKE"/>
    <property type="match status" value="1"/>
</dbReference>
<gene>
    <name evidence="14" type="ORF">SAY86_023872</name>
</gene>
<dbReference type="InterPro" id="IPR050426">
    <property type="entry name" value="Glycosyltransferase_28"/>
</dbReference>
<keyword evidence="9" id="KW-1207">Sterol metabolism</keyword>
<protein>
    <recommendedName>
        <fullName evidence="2">sterol 3beta-glucosyltransferase</fullName>
        <ecNumber evidence="2">2.4.1.173</ecNumber>
    </recommendedName>
</protein>
<keyword evidence="3" id="KW-0444">Lipid biosynthesis</keyword>
<evidence type="ECO:0000256" key="7">
    <source>
        <dbReference type="ARBA" id="ARBA00023011"/>
    </source>
</evidence>
<feature type="compositionally biased region" description="Basic and acidic residues" evidence="11">
    <location>
        <begin position="7"/>
        <end position="24"/>
    </location>
</feature>
<dbReference type="PANTHER" id="PTHR48050">
    <property type="entry name" value="STEROL 3-BETA-GLUCOSYLTRANSFERASE"/>
    <property type="match status" value="1"/>
</dbReference>
<dbReference type="EMBL" id="JAXQNO010000008">
    <property type="protein sequence ID" value="KAK4793437.1"/>
    <property type="molecule type" value="Genomic_DNA"/>
</dbReference>
<evidence type="ECO:0000256" key="9">
    <source>
        <dbReference type="ARBA" id="ARBA00023166"/>
    </source>
</evidence>
<dbReference type="FunFam" id="3.40.50.2000:FF:000030">
    <property type="entry name" value="Sterol 3-beta-glucosyltransferase UGT80A2"/>
    <property type="match status" value="1"/>
</dbReference>
<keyword evidence="7" id="KW-0756">Sterol biosynthesis</keyword>
<dbReference type="Gene3D" id="3.40.50.2000">
    <property type="entry name" value="Glycogen Phosphorylase B"/>
    <property type="match status" value="2"/>
</dbReference>
<dbReference type="EC" id="2.4.1.173" evidence="2"/>
<keyword evidence="5" id="KW-0808">Transferase</keyword>
<evidence type="ECO:0000256" key="4">
    <source>
        <dbReference type="ARBA" id="ARBA00022676"/>
    </source>
</evidence>
<evidence type="ECO:0000313" key="15">
    <source>
        <dbReference type="Proteomes" id="UP001346149"/>
    </source>
</evidence>
<accession>A0AAN7LVL7</accession>
<evidence type="ECO:0000256" key="1">
    <source>
        <dbReference type="ARBA" id="ARBA00006962"/>
    </source>
</evidence>
<dbReference type="InterPro" id="IPR010610">
    <property type="entry name" value="EryCIII-like_C"/>
</dbReference>
<dbReference type="GO" id="GO:0010154">
    <property type="term" value="P:fruit development"/>
    <property type="evidence" value="ECO:0007669"/>
    <property type="project" value="UniProtKB-ARBA"/>
</dbReference>
<organism evidence="14 15">
    <name type="scientific">Trapa natans</name>
    <name type="common">Water chestnut</name>
    <dbReference type="NCBI Taxonomy" id="22666"/>
    <lineage>
        <taxon>Eukaryota</taxon>
        <taxon>Viridiplantae</taxon>
        <taxon>Streptophyta</taxon>
        <taxon>Embryophyta</taxon>
        <taxon>Tracheophyta</taxon>
        <taxon>Spermatophyta</taxon>
        <taxon>Magnoliopsida</taxon>
        <taxon>eudicotyledons</taxon>
        <taxon>Gunneridae</taxon>
        <taxon>Pentapetalae</taxon>
        <taxon>rosids</taxon>
        <taxon>malvids</taxon>
        <taxon>Myrtales</taxon>
        <taxon>Lythraceae</taxon>
        <taxon>Trapa</taxon>
    </lineage>
</organism>
<feature type="compositionally biased region" description="Polar residues" evidence="11">
    <location>
        <begin position="31"/>
        <end position="66"/>
    </location>
</feature>
<dbReference type="Proteomes" id="UP001346149">
    <property type="component" value="Unassembled WGS sequence"/>
</dbReference>
<comment type="caution">
    <text evidence="14">The sequence shown here is derived from an EMBL/GenBank/DDBJ whole genome shotgun (WGS) entry which is preliminary data.</text>
</comment>
<evidence type="ECO:0000256" key="5">
    <source>
        <dbReference type="ARBA" id="ARBA00022679"/>
    </source>
</evidence>
<dbReference type="InterPro" id="IPR002213">
    <property type="entry name" value="UDP_glucos_trans"/>
</dbReference>